<dbReference type="InterPro" id="IPR036909">
    <property type="entry name" value="Cyt_c-like_dom_sf"/>
</dbReference>
<keyword evidence="4" id="KW-0732">Signal</keyword>
<evidence type="ECO:0000256" key="8">
    <source>
        <dbReference type="PIRSR" id="PIRSR000294-1"/>
    </source>
</evidence>
<dbReference type="InterPro" id="IPR051395">
    <property type="entry name" value="Cytochrome_c_Peroxidase/MauG"/>
</dbReference>
<dbReference type="InterPro" id="IPR004852">
    <property type="entry name" value="Di-haem_cyt_c_peroxidsae"/>
</dbReference>
<comment type="subcellular location">
    <subcellularLocation>
        <location evidence="1">Periplasm</location>
    </subcellularLocation>
</comment>
<feature type="binding site" description="covalent" evidence="8">
    <location>
        <position position="225"/>
    </location>
    <ligand>
        <name>heme c</name>
        <dbReference type="ChEBI" id="CHEBI:61717"/>
        <label>2</label>
    </ligand>
</feature>
<evidence type="ECO:0000256" key="4">
    <source>
        <dbReference type="ARBA" id="ARBA00022729"/>
    </source>
</evidence>
<dbReference type="GO" id="GO:0046872">
    <property type="term" value="F:metal ion binding"/>
    <property type="evidence" value="ECO:0007669"/>
    <property type="project" value="UniProtKB-KW"/>
</dbReference>
<keyword evidence="11" id="KW-0575">Peroxidase</keyword>
<dbReference type="GO" id="GO:0042597">
    <property type="term" value="C:periplasmic space"/>
    <property type="evidence" value="ECO:0007669"/>
    <property type="project" value="UniProtKB-SubCell"/>
</dbReference>
<evidence type="ECO:0000256" key="1">
    <source>
        <dbReference type="ARBA" id="ARBA00004418"/>
    </source>
</evidence>
<keyword evidence="3 9" id="KW-0479">Metal-binding</keyword>
<dbReference type="PANTHER" id="PTHR30600:SF10">
    <property type="entry name" value="BLL6722 PROTEIN"/>
    <property type="match status" value="1"/>
</dbReference>
<dbReference type="AlphaFoldDB" id="A0A1J7BYX1"/>
<comment type="PTM">
    <text evidence="8">Binds 2 heme groups per subunit.</text>
</comment>
<dbReference type="PIRSF" id="PIRSF000294">
    <property type="entry name" value="Cytochrome-c_peroxidase"/>
    <property type="match status" value="1"/>
</dbReference>
<feature type="binding site" description="axial binding residue" evidence="9">
    <location>
        <position position="226"/>
    </location>
    <ligand>
        <name>heme c</name>
        <dbReference type="ChEBI" id="CHEBI:61717"/>
        <label>2</label>
    </ligand>
    <ligandPart>
        <name>Fe</name>
        <dbReference type="ChEBI" id="CHEBI:18248"/>
    </ligandPart>
</feature>
<dbReference type="GO" id="GO:0020037">
    <property type="term" value="F:heme binding"/>
    <property type="evidence" value="ECO:0007669"/>
    <property type="project" value="InterPro"/>
</dbReference>
<dbReference type="GO" id="GO:0004130">
    <property type="term" value="F:cytochrome-c peroxidase activity"/>
    <property type="evidence" value="ECO:0007669"/>
    <property type="project" value="TreeGrafter"/>
</dbReference>
<comment type="cofactor">
    <cofactor evidence="8">
        <name>heme</name>
        <dbReference type="ChEBI" id="CHEBI:30413"/>
    </cofactor>
    <text evidence="8">Binds 2 heme groups.</text>
</comment>
<dbReference type="Proteomes" id="UP000182826">
    <property type="component" value="Unassembled WGS sequence"/>
</dbReference>
<dbReference type="PROSITE" id="PS51007">
    <property type="entry name" value="CYTC"/>
    <property type="match status" value="1"/>
</dbReference>
<dbReference type="Gene3D" id="1.10.760.10">
    <property type="entry name" value="Cytochrome c-like domain"/>
    <property type="match status" value="2"/>
</dbReference>
<keyword evidence="6" id="KW-0560">Oxidoreductase</keyword>
<evidence type="ECO:0000313" key="11">
    <source>
        <dbReference type="EMBL" id="OIV43831.1"/>
    </source>
</evidence>
<dbReference type="InterPro" id="IPR026259">
    <property type="entry name" value="MauG/Cytc_peroxidase"/>
</dbReference>
<evidence type="ECO:0000256" key="6">
    <source>
        <dbReference type="ARBA" id="ARBA00023002"/>
    </source>
</evidence>
<comment type="caution">
    <text evidence="11">The sequence shown here is derived from an EMBL/GenBank/DDBJ whole genome shotgun (WGS) entry which is preliminary data.</text>
</comment>
<evidence type="ECO:0000256" key="5">
    <source>
        <dbReference type="ARBA" id="ARBA00022764"/>
    </source>
</evidence>
<evidence type="ECO:0000256" key="9">
    <source>
        <dbReference type="PIRSR" id="PIRSR000294-2"/>
    </source>
</evidence>
<name>A0A1J7BYX1_FLAJO</name>
<dbReference type="InterPro" id="IPR009056">
    <property type="entry name" value="Cyt_c-like_dom"/>
</dbReference>
<evidence type="ECO:0000256" key="3">
    <source>
        <dbReference type="ARBA" id="ARBA00022723"/>
    </source>
</evidence>
<feature type="binding site" description="axial binding residue" evidence="9">
    <location>
        <position position="81"/>
    </location>
    <ligand>
        <name>heme c</name>
        <dbReference type="ChEBI" id="CHEBI:61717"/>
        <label>1</label>
    </ligand>
    <ligandPart>
        <name>Fe</name>
        <dbReference type="ChEBI" id="CHEBI:18248"/>
    </ligandPart>
</feature>
<reference evidence="11 12" key="1">
    <citation type="submission" date="2016-10" db="EMBL/GenBank/DDBJ databases">
        <title>Draft Genome Sequence of Rhizobacteria Flavobacterium johnsoniae CI04.</title>
        <authorList>
            <person name="Bravo J.I."/>
            <person name="Lozano G.L."/>
            <person name="Handelsman J."/>
        </authorList>
    </citation>
    <scope>NUCLEOTIDE SEQUENCE [LARGE SCALE GENOMIC DNA]</scope>
    <source>
        <strain evidence="11 12">CI04</strain>
    </source>
</reference>
<feature type="binding site" description="covalent" evidence="8">
    <location>
        <position position="80"/>
    </location>
    <ligand>
        <name>heme c</name>
        <dbReference type="ChEBI" id="CHEBI:61717"/>
        <label>1</label>
    </ligand>
</feature>
<keyword evidence="12" id="KW-1185">Reference proteome</keyword>
<evidence type="ECO:0000313" key="12">
    <source>
        <dbReference type="Proteomes" id="UP000182826"/>
    </source>
</evidence>
<dbReference type="GO" id="GO:0009055">
    <property type="term" value="F:electron transfer activity"/>
    <property type="evidence" value="ECO:0007669"/>
    <property type="project" value="InterPro"/>
</dbReference>
<keyword evidence="5" id="KW-0574">Periplasm</keyword>
<evidence type="ECO:0000256" key="7">
    <source>
        <dbReference type="ARBA" id="ARBA00023004"/>
    </source>
</evidence>
<dbReference type="Pfam" id="PF03150">
    <property type="entry name" value="CCP_MauG"/>
    <property type="match status" value="1"/>
</dbReference>
<feature type="domain" description="Cytochrome c" evidence="10">
    <location>
        <begin position="209"/>
        <end position="335"/>
    </location>
</feature>
<proteinExistence type="predicted"/>
<evidence type="ECO:0000256" key="2">
    <source>
        <dbReference type="ARBA" id="ARBA00022617"/>
    </source>
</evidence>
<gene>
    <name evidence="11" type="ORF">BKM63_01095</name>
</gene>
<dbReference type="PANTHER" id="PTHR30600">
    <property type="entry name" value="CYTOCHROME C PEROXIDASE-RELATED"/>
    <property type="match status" value="1"/>
</dbReference>
<dbReference type="OrthoDB" id="9805202at2"/>
<dbReference type="EMBL" id="MLFK01000001">
    <property type="protein sequence ID" value="OIV43831.1"/>
    <property type="molecule type" value="Genomic_DNA"/>
</dbReference>
<organism evidence="11 12">
    <name type="scientific">Flavobacterium johnsoniae</name>
    <name type="common">Cytophaga johnsonae</name>
    <dbReference type="NCBI Taxonomy" id="986"/>
    <lineage>
        <taxon>Bacteria</taxon>
        <taxon>Pseudomonadati</taxon>
        <taxon>Bacteroidota</taxon>
        <taxon>Flavobacteriia</taxon>
        <taxon>Flavobacteriales</taxon>
        <taxon>Flavobacteriaceae</taxon>
        <taxon>Flavobacterium</taxon>
    </lineage>
</organism>
<evidence type="ECO:0000259" key="10">
    <source>
        <dbReference type="PROSITE" id="PS51007"/>
    </source>
</evidence>
<sequence length="348" mass="39052">MLKIKYFLWLIVPFLWSCSNQDDEEEYVNIPLEFKVPSNFPDLAYNIALNPPTEKGFELGKKLFYDGRLASDGVVSCGFCHIQANAFTHHGHTVSHGVDNAEGTRNTPPIQNLAYQSIFMYDGAADHLDLQPIIPLTSIIEMNGNMNSILKMMKADKEYQKLFGQAFDDGAITTENMLKALSQFMVMVVSSNSKFDKYRRNEAGGTFTSDELAGYDLFKSKCASCHATDLQTDNSFRNNGLAVNPKVNDVGRYKVTEVASDYYKFKVPSLRNVEVSGPYMHDGRFGTLEGVLDHYSNGIEDSPTLDPLLKQNGKFGIALNATEKKQIIAFLKTLTDTQYLTDKRFAEF</sequence>
<dbReference type="SUPFAM" id="SSF46626">
    <property type="entry name" value="Cytochrome c"/>
    <property type="match status" value="2"/>
</dbReference>
<keyword evidence="7 9" id="KW-0408">Iron</keyword>
<feature type="binding site" description="covalent" evidence="8">
    <location>
        <position position="77"/>
    </location>
    <ligand>
        <name>heme c</name>
        <dbReference type="ChEBI" id="CHEBI:61717"/>
        <label>1</label>
    </ligand>
</feature>
<dbReference type="RefSeq" id="WP_071634839.1">
    <property type="nucleotide sequence ID" value="NZ_MLFK01000001.1"/>
</dbReference>
<keyword evidence="2 8" id="KW-0349">Heme</keyword>
<accession>A0A1J7BYX1</accession>
<protein>
    <submittedName>
        <fullName evidence="11">Cytochrome-c peroxidase</fullName>
    </submittedName>
</protein>
<feature type="binding site" description="covalent" evidence="8">
    <location>
        <position position="222"/>
    </location>
    <ligand>
        <name>heme c</name>
        <dbReference type="ChEBI" id="CHEBI:61717"/>
        <label>2</label>
    </ligand>
</feature>